<evidence type="ECO:0000313" key="2">
    <source>
        <dbReference type="Proteomes" id="UP000316426"/>
    </source>
</evidence>
<proteinExistence type="predicted"/>
<evidence type="ECO:0000313" key="1">
    <source>
        <dbReference type="EMBL" id="QDV73383.1"/>
    </source>
</evidence>
<dbReference type="KEGG" id="bmei:Spa11_15790"/>
<dbReference type="RefSeq" id="WP_145110279.1">
    <property type="nucleotide sequence ID" value="NZ_CP036349.1"/>
</dbReference>
<keyword evidence="2" id="KW-1185">Reference proteome</keyword>
<sequence>MVVDQGRDYAIRVLQRLGLEVEAIPEGSSKTADIRAAHSGDHYLIECKQKHHDLDEEKRTLEKIVKGEVVLHSETQDGKNSIAKRIYEAAKQIESSADDEETFRYIWIEVTGLDKDLRWQQVVHTFYGATYATTYQDNTLFTAFYVAKSAAFRHPSIDGLLLIDRSGLCLLLNEFSPRYERIKLTALCRQIGAGVLDPRVHIREGYAIALDGDADRSSEKSIEAALTAQMGTKVGLIPMTQYSATSFLPNKLRHGKGREE</sequence>
<protein>
    <submittedName>
        <fullName evidence="1">Uncharacterized protein</fullName>
    </submittedName>
</protein>
<dbReference type="Proteomes" id="UP000316426">
    <property type="component" value="Chromosome"/>
</dbReference>
<organism evidence="1 2">
    <name type="scientific">Botrimarina mediterranea</name>
    <dbReference type="NCBI Taxonomy" id="2528022"/>
    <lineage>
        <taxon>Bacteria</taxon>
        <taxon>Pseudomonadati</taxon>
        <taxon>Planctomycetota</taxon>
        <taxon>Planctomycetia</taxon>
        <taxon>Pirellulales</taxon>
        <taxon>Lacipirellulaceae</taxon>
        <taxon>Botrimarina</taxon>
    </lineage>
</organism>
<name>A0A518K6G0_9BACT</name>
<accession>A0A518K6G0</accession>
<reference evidence="1 2" key="1">
    <citation type="submission" date="2019-02" db="EMBL/GenBank/DDBJ databases">
        <title>Deep-cultivation of Planctomycetes and their phenomic and genomic characterization uncovers novel biology.</title>
        <authorList>
            <person name="Wiegand S."/>
            <person name="Jogler M."/>
            <person name="Boedeker C."/>
            <person name="Pinto D."/>
            <person name="Vollmers J."/>
            <person name="Rivas-Marin E."/>
            <person name="Kohn T."/>
            <person name="Peeters S.H."/>
            <person name="Heuer A."/>
            <person name="Rast P."/>
            <person name="Oberbeckmann S."/>
            <person name="Bunk B."/>
            <person name="Jeske O."/>
            <person name="Meyerdierks A."/>
            <person name="Storesund J.E."/>
            <person name="Kallscheuer N."/>
            <person name="Luecker S."/>
            <person name="Lage O.M."/>
            <person name="Pohl T."/>
            <person name="Merkel B.J."/>
            <person name="Hornburger P."/>
            <person name="Mueller R.-W."/>
            <person name="Bruemmer F."/>
            <person name="Labrenz M."/>
            <person name="Spormann A.M."/>
            <person name="Op den Camp H."/>
            <person name="Overmann J."/>
            <person name="Amann R."/>
            <person name="Jetten M.S.M."/>
            <person name="Mascher T."/>
            <person name="Medema M.H."/>
            <person name="Devos D.P."/>
            <person name="Kaster A.-K."/>
            <person name="Ovreas L."/>
            <person name="Rohde M."/>
            <person name="Galperin M.Y."/>
            <person name="Jogler C."/>
        </authorList>
    </citation>
    <scope>NUCLEOTIDE SEQUENCE [LARGE SCALE GENOMIC DNA]</scope>
    <source>
        <strain evidence="1 2">Spa11</strain>
    </source>
</reference>
<dbReference type="AlphaFoldDB" id="A0A518K6G0"/>
<gene>
    <name evidence="1" type="ORF">Spa11_15790</name>
</gene>
<dbReference type="EMBL" id="CP036349">
    <property type="protein sequence ID" value="QDV73383.1"/>
    <property type="molecule type" value="Genomic_DNA"/>
</dbReference>